<dbReference type="PANTHER" id="PTHR43798">
    <property type="entry name" value="MONOACYLGLYCEROL LIPASE"/>
    <property type="match status" value="1"/>
</dbReference>
<evidence type="ECO:0000313" key="3">
    <source>
        <dbReference type="Proteomes" id="UP001321542"/>
    </source>
</evidence>
<dbReference type="Pfam" id="PF00561">
    <property type="entry name" value="Abhydrolase_1"/>
    <property type="match status" value="1"/>
</dbReference>
<sequence length="295" mass="31884">MTNTGVAAGTFRPESTREFFGLESKWLSIGDERIHYHDEGSGTPVVLLHGSAIGVSAAANWWRVIPRMAVSARVLAPDMGGYGWTSVPDESYYGLPAWTEQVVRFLDALDIPKAVLVGNSLGGRIATQVAVDHPDRVTGLVTMGSPGIEYQPTQTLRANTAPAITPEGIARVMATLAADGYKIPDGLVEFRYAMVSRPGGPEQWRTVVRVRDESVAASRLTAEQLASVTVPALILHGKQDKVVRVTDSFGTAQALPNADLMLFANCGHWVQLERESEFLTAVDGLLRRVSSEDGR</sequence>
<evidence type="ECO:0000313" key="2">
    <source>
        <dbReference type="EMBL" id="BBC30922.1"/>
    </source>
</evidence>
<name>A0ABM7F513_9ACTN</name>
<dbReference type="SUPFAM" id="SSF53474">
    <property type="entry name" value="alpha/beta-Hydrolases"/>
    <property type="match status" value="1"/>
</dbReference>
<reference evidence="2 3" key="2">
    <citation type="journal article" date="2023" name="ChemBioChem">
        <title>Acyltransferase Domain Exchange between Two Independent Type I Polyketide Synthases in the Same Producer Strain of Macrolide Antibiotics.</title>
        <authorList>
            <person name="Kudo F."/>
            <person name="Kishikawa K."/>
            <person name="Tsuboi K."/>
            <person name="Kido T."/>
            <person name="Usui T."/>
            <person name="Hashimoto J."/>
            <person name="Shin-Ya K."/>
            <person name="Miyanaga A."/>
            <person name="Eguchi T."/>
        </authorList>
    </citation>
    <scope>NUCLEOTIDE SEQUENCE [LARGE SCALE GENOMIC DNA]</scope>
    <source>
        <strain evidence="2 3">A-8890</strain>
    </source>
</reference>
<dbReference type="InterPro" id="IPR000639">
    <property type="entry name" value="Epox_hydrolase-like"/>
</dbReference>
<dbReference type="Proteomes" id="UP001321542">
    <property type="component" value="Chromosome"/>
</dbReference>
<dbReference type="EMBL" id="AP018448">
    <property type="protein sequence ID" value="BBC30922.1"/>
    <property type="molecule type" value="Genomic_DNA"/>
</dbReference>
<evidence type="ECO:0000259" key="1">
    <source>
        <dbReference type="Pfam" id="PF00561"/>
    </source>
</evidence>
<keyword evidence="3" id="KW-1185">Reference proteome</keyword>
<feature type="domain" description="AB hydrolase-1" evidence="1">
    <location>
        <begin position="44"/>
        <end position="274"/>
    </location>
</feature>
<dbReference type="Gene3D" id="3.40.50.1820">
    <property type="entry name" value="alpha/beta hydrolase"/>
    <property type="match status" value="1"/>
</dbReference>
<organism evidence="2 3">
    <name type="scientific">Streptomyces graminofaciens</name>
    <dbReference type="NCBI Taxonomy" id="68212"/>
    <lineage>
        <taxon>Bacteria</taxon>
        <taxon>Bacillati</taxon>
        <taxon>Actinomycetota</taxon>
        <taxon>Actinomycetes</taxon>
        <taxon>Kitasatosporales</taxon>
        <taxon>Streptomycetaceae</taxon>
        <taxon>Streptomyces</taxon>
    </lineage>
</organism>
<proteinExistence type="predicted"/>
<dbReference type="PRINTS" id="PR00111">
    <property type="entry name" value="ABHYDROLASE"/>
</dbReference>
<accession>A0ABM7F513</accession>
<dbReference type="PANTHER" id="PTHR43798:SF33">
    <property type="entry name" value="HYDROLASE, PUTATIVE (AFU_ORTHOLOGUE AFUA_2G14860)-RELATED"/>
    <property type="match status" value="1"/>
</dbReference>
<dbReference type="InterPro" id="IPR050266">
    <property type="entry name" value="AB_hydrolase_sf"/>
</dbReference>
<gene>
    <name evidence="2" type="ORF">SGFS_022160</name>
</gene>
<dbReference type="InterPro" id="IPR000073">
    <property type="entry name" value="AB_hydrolase_1"/>
</dbReference>
<dbReference type="RefSeq" id="WP_286249562.1">
    <property type="nucleotide sequence ID" value="NZ_AP018448.1"/>
</dbReference>
<protein>
    <recommendedName>
        <fullName evidence="1">AB hydrolase-1 domain-containing protein</fullName>
    </recommendedName>
</protein>
<reference evidence="2 3" key="1">
    <citation type="journal article" date="2010" name="ChemBioChem">
        <title>Cloning and characterization of the biosynthetic gene cluster of 16-membered macrolide antibiotic FD-891: involvement of a dual functional cytochrome P450 monooxygenase catalyzing epoxidation and hydroxylation.</title>
        <authorList>
            <person name="Kudo F."/>
            <person name="Motegi A."/>
            <person name="Mizoue K."/>
            <person name="Eguchi T."/>
        </authorList>
    </citation>
    <scope>NUCLEOTIDE SEQUENCE [LARGE SCALE GENOMIC DNA]</scope>
    <source>
        <strain evidence="2 3">A-8890</strain>
    </source>
</reference>
<dbReference type="PRINTS" id="PR00412">
    <property type="entry name" value="EPOXHYDRLASE"/>
</dbReference>
<dbReference type="InterPro" id="IPR029058">
    <property type="entry name" value="AB_hydrolase_fold"/>
</dbReference>